<gene>
    <name evidence="2" type="ORF">MiSe_48370</name>
</gene>
<dbReference type="InterPro" id="IPR038733">
    <property type="entry name" value="Predicted_DNA_bind_prot_RHH"/>
</dbReference>
<accession>A0AAV3WJA0</accession>
<name>A0AAV3WJA0_9CYAN</name>
<keyword evidence="3" id="KW-1185">Reference proteome</keyword>
<evidence type="ECO:0000313" key="3">
    <source>
        <dbReference type="Proteomes" id="UP001050975"/>
    </source>
</evidence>
<dbReference type="AlphaFoldDB" id="A0AAV3WJA0"/>
<dbReference type="Pfam" id="PF12651">
    <property type="entry name" value="RHH_3"/>
    <property type="match status" value="1"/>
</dbReference>
<dbReference type="EMBL" id="BLAY01000080">
    <property type="protein sequence ID" value="GET40029.1"/>
    <property type="molecule type" value="Genomic_DNA"/>
</dbReference>
<sequence>MAQKEETAVIKVTVPKSLHDKLRKISQQTGVPMSTLLVMAAVKEYNLVDEPESK</sequence>
<organism evidence="2 3">
    <name type="scientific">Microseira wollei NIES-4236</name>
    <dbReference type="NCBI Taxonomy" id="2530354"/>
    <lineage>
        <taxon>Bacteria</taxon>
        <taxon>Bacillati</taxon>
        <taxon>Cyanobacteriota</taxon>
        <taxon>Cyanophyceae</taxon>
        <taxon>Oscillatoriophycideae</taxon>
        <taxon>Aerosakkonematales</taxon>
        <taxon>Aerosakkonemataceae</taxon>
        <taxon>Microseira</taxon>
    </lineage>
</organism>
<dbReference type="Proteomes" id="UP001050975">
    <property type="component" value="Unassembled WGS sequence"/>
</dbReference>
<feature type="domain" description="Predicted DNA-binding protein ribbon-helix-helix" evidence="1">
    <location>
        <begin position="12"/>
        <end position="37"/>
    </location>
</feature>
<dbReference type="RefSeq" id="WP_226585775.1">
    <property type="nucleotide sequence ID" value="NZ_BLAY01000080.1"/>
</dbReference>
<evidence type="ECO:0000259" key="1">
    <source>
        <dbReference type="Pfam" id="PF12651"/>
    </source>
</evidence>
<protein>
    <recommendedName>
        <fullName evidence="1">Predicted DNA-binding protein ribbon-helix-helix domain-containing protein</fullName>
    </recommendedName>
</protein>
<evidence type="ECO:0000313" key="2">
    <source>
        <dbReference type="EMBL" id="GET40029.1"/>
    </source>
</evidence>
<proteinExistence type="predicted"/>
<reference evidence="2" key="1">
    <citation type="submission" date="2019-10" db="EMBL/GenBank/DDBJ databases">
        <title>Draft genome sequece of Microseira wollei NIES-4236.</title>
        <authorList>
            <person name="Yamaguchi H."/>
            <person name="Suzuki S."/>
            <person name="Kawachi M."/>
        </authorList>
    </citation>
    <scope>NUCLEOTIDE SEQUENCE</scope>
    <source>
        <strain evidence="2">NIES-4236</strain>
    </source>
</reference>
<comment type="caution">
    <text evidence="2">The sequence shown here is derived from an EMBL/GenBank/DDBJ whole genome shotgun (WGS) entry which is preliminary data.</text>
</comment>